<reference evidence="2" key="2">
    <citation type="journal article" date="2022" name="BMC Genomics">
        <title>Comparative genome analysis of mycobacteria focusing on tRNA and non-coding RNA.</title>
        <authorList>
            <person name="Behra P.R.K."/>
            <person name="Pettersson B.M.F."/>
            <person name="Ramesh M."/>
            <person name="Das S."/>
            <person name="Dasgupta S."/>
            <person name="Kirsebom L.A."/>
        </authorList>
    </citation>
    <scope>NUCLEOTIDE SEQUENCE</scope>
    <source>
        <strain evidence="2">DSM 44615</strain>
    </source>
</reference>
<comment type="caution">
    <text evidence="2">The sequence shown here is derived from an EMBL/GenBank/DDBJ whole genome shotgun (WGS) entry which is preliminary data.</text>
</comment>
<gene>
    <name evidence="2" type="ORF">H7I41_10180</name>
</gene>
<organism evidence="2 3">
    <name type="scientific">[Mycobacterium] manitobense</name>
    <dbReference type="NCBI Taxonomy" id="190147"/>
    <lineage>
        <taxon>Bacteria</taxon>
        <taxon>Bacillati</taxon>
        <taxon>Actinomycetota</taxon>
        <taxon>Actinomycetes</taxon>
        <taxon>Mycobacteriales</taxon>
        <taxon>Mycobacteriaceae</taxon>
        <taxon>Mycolicibacterium</taxon>
    </lineage>
</organism>
<feature type="domain" description="N-acetyltransferase" evidence="1">
    <location>
        <begin position="22"/>
        <end position="181"/>
    </location>
</feature>
<dbReference type="GO" id="GO:0016747">
    <property type="term" value="F:acyltransferase activity, transferring groups other than amino-acyl groups"/>
    <property type="evidence" value="ECO:0007669"/>
    <property type="project" value="InterPro"/>
</dbReference>
<dbReference type="PROSITE" id="PS51186">
    <property type="entry name" value="GNAT"/>
    <property type="match status" value="1"/>
</dbReference>
<evidence type="ECO:0000259" key="1">
    <source>
        <dbReference type="PROSITE" id="PS51186"/>
    </source>
</evidence>
<dbReference type="InterPro" id="IPR000182">
    <property type="entry name" value="GNAT_dom"/>
</dbReference>
<sequence length="181" mass="20236">MPDDAIARVPVLTGPRVRLRSPRIEDAEAVFHGFAKDPDVTRYLSWRPHTDVAETRRVITEFYNVGDHTARLIEWRESGEIVGVCGTTRLSGHAVELGYCLGRQWWGRGIMSEVVAVLLEAIRTDDRIYRVAACCHPDNAASAAVLRNSGLAFEGRLARYALLPNLSDEPQDMLLFGMAMR</sequence>
<dbReference type="InterPro" id="IPR016181">
    <property type="entry name" value="Acyl_CoA_acyltransferase"/>
</dbReference>
<dbReference type="PANTHER" id="PTHR43792">
    <property type="entry name" value="GNAT FAMILY, PUTATIVE (AFU_ORTHOLOGUE AFUA_3G00765)-RELATED-RELATED"/>
    <property type="match status" value="1"/>
</dbReference>
<dbReference type="SUPFAM" id="SSF55729">
    <property type="entry name" value="Acyl-CoA N-acyltransferases (Nat)"/>
    <property type="match status" value="1"/>
</dbReference>
<keyword evidence="3" id="KW-1185">Reference proteome</keyword>
<dbReference type="Gene3D" id="3.40.630.30">
    <property type="match status" value="1"/>
</dbReference>
<reference evidence="2" key="1">
    <citation type="submission" date="2020-07" db="EMBL/GenBank/DDBJ databases">
        <authorList>
            <person name="Pettersson B.M.F."/>
            <person name="Behra P.R.K."/>
            <person name="Ramesh M."/>
            <person name="Das S."/>
            <person name="Dasgupta S."/>
            <person name="Kirsebom L.A."/>
        </authorList>
    </citation>
    <scope>NUCLEOTIDE SEQUENCE</scope>
    <source>
        <strain evidence="2">DSM 44615</strain>
    </source>
</reference>
<dbReference type="EMBL" id="JACKSJ010000078">
    <property type="protein sequence ID" value="MCV7170284.1"/>
    <property type="molecule type" value="Genomic_DNA"/>
</dbReference>
<dbReference type="AlphaFoldDB" id="A0A9X2YND0"/>
<accession>A0A9X2YND0</accession>
<protein>
    <submittedName>
        <fullName evidence="2">GNAT family N-acetyltransferase</fullName>
    </submittedName>
</protein>
<evidence type="ECO:0000313" key="3">
    <source>
        <dbReference type="Proteomes" id="UP001140293"/>
    </source>
</evidence>
<dbReference type="RefSeq" id="WP_264012474.1">
    <property type="nucleotide sequence ID" value="NZ_JACKSJ010000078.1"/>
</dbReference>
<proteinExistence type="predicted"/>
<dbReference type="InterPro" id="IPR051531">
    <property type="entry name" value="N-acetyltransferase"/>
</dbReference>
<dbReference type="Proteomes" id="UP001140293">
    <property type="component" value="Unassembled WGS sequence"/>
</dbReference>
<evidence type="ECO:0000313" key="2">
    <source>
        <dbReference type="EMBL" id="MCV7170284.1"/>
    </source>
</evidence>
<dbReference type="Pfam" id="PF13302">
    <property type="entry name" value="Acetyltransf_3"/>
    <property type="match status" value="1"/>
</dbReference>
<name>A0A9X2YND0_9MYCO</name>